<keyword evidence="1" id="KW-0813">Transport</keyword>
<dbReference type="InterPro" id="IPR003593">
    <property type="entry name" value="AAA+_ATPase"/>
</dbReference>
<dbReference type="GO" id="GO:0016887">
    <property type="term" value="F:ATP hydrolysis activity"/>
    <property type="evidence" value="ECO:0007669"/>
    <property type="project" value="InterPro"/>
</dbReference>
<keyword evidence="6" id="KW-1185">Reference proteome</keyword>
<keyword evidence="3 5" id="KW-0067">ATP-binding</keyword>
<evidence type="ECO:0000256" key="3">
    <source>
        <dbReference type="ARBA" id="ARBA00022840"/>
    </source>
</evidence>
<evidence type="ECO:0000256" key="1">
    <source>
        <dbReference type="ARBA" id="ARBA00022448"/>
    </source>
</evidence>
<feature type="domain" description="ABC transporter" evidence="4">
    <location>
        <begin position="19"/>
        <end position="267"/>
    </location>
</feature>
<dbReference type="InterPro" id="IPR032823">
    <property type="entry name" value="BCA_ABC_TP_C"/>
</dbReference>
<evidence type="ECO:0000256" key="2">
    <source>
        <dbReference type="ARBA" id="ARBA00022741"/>
    </source>
</evidence>
<keyword evidence="2" id="KW-0547">Nucleotide-binding</keyword>
<sequence length="271" mass="28431">MNIETHVTPCDGSRSGAHLTVQDVTVQFGGLTALSDVGFEVRPGQVLGVIGPNGAGKTTLFNVVCGFTRPQTGHLTLDGRPFRPAPQRLVRSGVSRSLQGLGLFPGLSVLENIVAGAGGAARTGWWSGLLALPRTDRDERELHDRAAALIDELGLGAHAHAQPGTLPYAVSKRVALARALVSEPRLLLLDEPAGGLGHDEVLELAELIMSLPSRGAGCSVMLVEHHVDLVMQVCDELVVLDFGRVIATGTPAVVREDPAVAEAYLGAEVDV</sequence>
<dbReference type="SUPFAM" id="SSF52540">
    <property type="entry name" value="P-loop containing nucleoside triphosphate hydrolases"/>
    <property type="match status" value="1"/>
</dbReference>
<dbReference type="SMART" id="SM00382">
    <property type="entry name" value="AAA"/>
    <property type="match status" value="1"/>
</dbReference>
<dbReference type="Pfam" id="PF00005">
    <property type="entry name" value="ABC_tran"/>
    <property type="match status" value="1"/>
</dbReference>
<protein>
    <submittedName>
        <fullName evidence="5">ATP-binding cassette domain-containing protein</fullName>
    </submittedName>
</protein>
<dbReference type="InterPro" id="IPR003439">
    <property type="entry name" value="ABC_transporter-like_ATP-bd"/>
</dbReference>
<dbReference type="Proteomes" id="UP000392064">
    <property type="component" value="Chromosome"/>
</dbReference>
<dbReference type="InterPro" id="IPR051120">
    <property type="entry name" value="ABC_AA/LPS_Transport"/>
</dbReference>
<dbReference type="CDD" id="cd03219">
    <property type="entry name" value="ABC_Mj1267_LivG_branched"/>
    <property type="match status" value="1"/>
</dbReference>
<dbReference type="GO" id="GO:0005524">
    <property type="term" value="F:ATP binding"/>
    <property type="evidence" value="ECO:0007669"/>
    <property type="project" value="UniProtKB-KW"/>
</dbReference>
<name>A0A5Q2MMD7_9ACTN</name>
<dbReference type="InterPro" id="IPR027417">
    <property type="entry name" value="P-loop_NTPase"/>
</dbReference>
<dbReference type="Gene3D" id="3.40.50.300">
    <property type="entry name" value="P-loop containing nucleotide triphosphate hydrolases"/>
    <property type="match status" value="1"/>
</dbReference>
<dbReference type="Pfam" id="PF12399">
    <property type="entry name" value="BCA_ABC_TP_C"/>
    <property type="match status" value="1"/>
</dbReference>
<dbReference type="RefSeq" id="WP_153654874.1">
    <property type="nucleotide sequence ID" value="NZ_CP045737.1"/>
</dbReference>
<evidence type="ECO:0000313" key="5">
    <source>
        <dbReference type="EMBL" id="QGG43071.1"/>
    </source>
</evidence>
<organism evidence="5 6">
    <name type="scientific">Aeromicrobium yanjiei</name>
    <dbReference type="NCBI Taxonomy" id="2662028"/>
    <lineage>
        <taxon>Bacteria</taxon>
        <taxon>Bacillati</taxon>
        <taxon>Actinomycetota</taxon>
        <taxon>Actinomycetes</taxon>
        <taxon>Propionibacteriales</taxon>
        <taxon>Nocardioidaceae</taxon>
        <taxon>Aeromicrobium</taxon>
    </lineage>
</organism>
<dbReference type="GO" id="GO:0005886">
    <property type="term" value="C:plasma membrane"/>
    <property type="evidence" value="ECO:0007669"/>
    <property type="project" value="TreeGrafter"/>
</dbReference>
<dbReference type="PANTHER" id="PTHR45772">
    <property type="entry name" value="CONSERVED COMPONENT OF ABC TRANSPORTER FOR NATURAL AMINO ACIDS-RELATED"/>
    <property type="match status" value="1"/>
</dbReference>
<dbReference type="PROSITE" id="PS50893">
    <property type="entry name" value="ABC_TRANSPORTER_2"/>
    <property type="match status" value="1"/>
</dbReference>
<dbReference type="KEGG" id="aef:GEV26_17740"/>
<dbReference type="AlphaFoldDB" id="A0A5Q2MMD7"/>
<reference evidence="5 6" key="1">
    <citation type="submission" date="2019-11" db="EMBL/GenBank/DDBJ databases">
        <authorList>
            <person name="Li J."/>
        </authorList>
    </citation>
    <scope>NUCLEOTIDE SEQUENCE [LARGE SCALE GENOMIC DNA]</scope>
    <source>
        <strain evidence="5 6">MF47</strain>
    </source>
</reference>
<dbReference type="EMBL" id="CP045737">
    <property type="protein sequence ID" value="QGG43071.1"/>
    <property type="molecule type" value="Genomic_DNA"/>
</dbReference>
<proteinExistence type="predicted"/>
<gene>
    <name evidence="5" type="ORF">GEV26_17740</name>
</gene>
<dbReference type="PANTHER" id="PTHR45772:SF4">
    <property type="entry name" value="ABC TRANSPORTER ATP-BINDING PROTEIN"/>
    <property type="match status" value="1"/>
</dbReference>
<evidence type="ECO:0000259" key="4">
    <source>
        <dbReference type="PROSITE" id="PS50893"/>
    </source>
</evidence>
<evidence type="ECO:0000313" key="6">
    <source>
        <dbReference type="Proteomes" id="UP000392064"/>
    </source>
</evidence>
<accession>A0A5Q2MMD7</accession>